<organism evidence="10 11">
    <name type="scientific">Desulfocicer vacuolatum DSM 3385</name>
    <dbReference type="NCBI Taxonomy" id="1121400"/>
    <lineage>
        <taxon>Bacteria</taxon>
        <taxon>Pseudomonadati</taxon>
        <taxon>Thermodesulfobacteriota</taxon>
        <taxon>Desulfobacteria</taxon>
        <taxon>Desulfobacterales</taxon>
        <taxon>Desulfobacteraceae</taxon>
        <taxon>Desulfocicer</taxon>
    </lineage>
</organism>
<dbReference type="Gene3D" id="3.30.559.10">
    <property type="entry name" value="Chloramphenicol acetyltransferase-like domain"/>
    <property type="match status" value="1"/>
</dbReference>
<keyword evidence="11" id="KW-1185">Reference proteome</keyword>
<dbReference type="GO" id="GO:0005737">
    <property type="term" value="C:cytoplasm"/>
    <property type="evidence" value="ECO:0007669"/>
    <property type="project" value="TreeGrafter"/>
</dbReference>
<dbReference type="GO" id="GO:0016407">
    <property type="term" value="F:acetyltransferase activity"/>
    <property type="evidence" value="ECO:0007669"/>
    <property type="project" value="TreeGrafter"/>
</dbReference>
<feature type="domain" description="Peripheral subunit-binding (PSBD)" evidence="9">
    <location>
        <begin position="111"/>
        <end position="148"/>
    </location>
</feature>
<evidence type="ECO:0000313" key="10">
    <source>
        <dbReference type="EMBL" id="SMC92785.1"/>
    </source>
</evidence>
<dbReference type="Pfam" id="PF00364">
    <property type="entry name" value="Biotin_lipoyl"/>
    <property type="match status" value="1"/>
</dbReference>
<sequence>MATEVKMPKWGMTMKKGKITKWIKNEGDQVEKGDELFEVETEKITNTVESITSGTLFQILVPVGESVPVKSVVALIADEGEQLERVEAGGAGSTAVCGGESAPAKPAGPIKASPAAKRVAKDLGVDLTLVKGSGPGGRITEKDIQEYQKTLSRLPKITPLAKSMADKGGIDISELSGTGDGGKITREDIEKALAGASDAPVAQAPEAVSPAETAMAYSGMRKAIGDNMLASLQNAAQLTCFTEVDVTEMVRFLEQVREEHKKDATIKISYNDIIVLAVSRALKHHPIMNSTRDEEEITFHHDTNMGIAVAVKEGLIVPVLQKANQKGLIEIAAEARRLAKKARENTLDMDDISGGTFTISNTSMIEVDGFTPILRPPETGILGVGRVKRKPAEHKGEIALRWMMVLSLTYDHCVVDGAPAHAFLAHVGRYLQNPYLIMS</sequence>
<dbReference type="Proteomes" id="UP000192418">
    <property type="component" value="Unassembled WGS sequence"/>
</dbReference>
<dbReference type="GO" id="GO:0031405">
    <property type="term" value="F:lipoic acid binding"/>
    <property type="evidence" value="ECO:0007669"/>
    <property type="project" value="TreeGrafter"/>
</dbReference>
<dbReference type="SUPFAM" id="SSF52777">
    <property type="entry name" value="CoA-dependent acyltransferases"/>
    <property type="match status" value="1"/>
</dbReference>
<dbReference type="InterPro" id="IPR050743">
    <property type="entry name" value="2-oxoacid_DH_E2_comp"/>
</dbReference>
<gene>
    <name evidence="10" type="ORF">SAMN02746065_11596</name>
</gene>
<dbReference type="EC" id="2.3.1.-" evidence="7"/>
<dbReference type="PROSITE" id="PS51826">
    <property type="entry name" value="PSBD"/>
    <property type="match status" value="2"/>
</dbReference>
<dbReference type="PROSITE" id="PS00189">
    <property type="entry name" value="LIPOYL"/>
    <property type="match status" value="1"/>
</dbReference>
<feature type="domain" description="Lipoyl-binding" evidence="8">
    <location>
        <begin position="2"/>
        <end position="77"/>
    </location>
</feature>
<keyword evidence="10" id="KW-0670">Pyruvate</keyword>
<dbReference type="InterPro" id="IPR036625">
    <property type="entry name" value="E3-bd_dom_sf"/>
</dbReference>
<evidence type="ECO:0000256" key="3">
    <source>
        <dbReference type="ARBA" id="ARBA00011484"/>
    </source>
</evidence>
<dbReference type="InterPro" id="IPR004167">
    <property type="entry name" value="PSBD"/>
</dbReference>
<dbReference type="EMBL" id="FWXY01000015">
    <property type="protein sequence ID" value="SMC92785.1"/>
    <property type="molecule type" value="Genomic_DNA"/>
</dbReference>
<evidence type="ECO:0000313" key="11">
    <source>
        <dbReference type="Proteomes" id="UP000192418"/>
    </source>
</evidence>
<dbReference type="PANTHER" id="PTHR43178:SF5">
    <property type="entry name" value="LIPOAMIDE ACYLTRANSFERASE COMPONENT OF BRANCHED-CHAIN ALPHA-KETO ACID DEHYDROGENASE COMPLEX, MITOCHONDRIAL"/>
    <property type="match status" value="1"/>
</dbReference>
<dbReference type="PANTHER" id="PTHR43178">
    <property type="entry name" value="DIHYDROLIPOAMIDE ACETYLTRANSFERASE COMPONENT OF PYRUVATE DEHYDROGENASE COMPLEX"/>
    <property type="match status" value="1"/>
</dbReference>
<keyword evidence="6 7" id="KW-0012">Acyltransferase</keyword>
<evidence type="ECO:0000256" key="7">
    <source>
        <dbReference type="RuleBase" id="RU003423"/>
    </source>
</evidence>
<dbReference type="Gene3D" id="4.10.320.10">
    <property type="entry name" value="E3-binding domain"/>
    <property type="match status" value="2"/>
</dbReference>
<reference evidence="10 11" key="1">
    <citation type="submission" date="2017-04" db="EMBL/GenBank/DDBJ databases">
        <authorList>
            <person name="Afonso C.L."/>
            <person name="Miller P.J."/>
            <person name="Scott M.A."/>
            <person name="Spackman E."/>
            <person name="Goraichik I."/>
            <person name="Dimitrov K.M."/>
            <person name="Suarez D.L."/>
            <person name="Swayne D.E."/>
        </authorList>
    </citation>
    <scope>NUCLEOTIDE SEQUENCE [LARGE SCALE GENOMIC DNA]</scope>
    <source>
        <strain evidence="10 11">DSM 3385</strain>
    </source>
</reference>
<keyword evidence="4 7" id="KW-0808">Transferase</keyword>
<dbReference type="SUPFAM" id="SSF47005">
    <property type="entry name" value="Peripheral subunit-binding domain of 2-oxo acid dehydrogenase complex"/>
    <property type="match status" value="2"/>
</dbReference>
<dbReference type="SUPFAM" id="SSF51230">
    <property type="entry name" value="Single hybrid motif"/>
    <property type="match status" value="1"/>
</dbReference>
<comment type="similarity">
    <text evidence="2 7">Belongs to the 2-oxoacid dehydrogenase family.</text>
</comment>
<dbReference type="CDD" id="cd06849">
    <property type="entry name" value="lipoyl_domain"/>
    <property type="match status" value="1"/>
</dbReference>
<dbReference type="InterPro" id="IPR001078">
    <property type="entry name" value="2-oxoacid_DH_actylTfrase"/>
</dbReference>
<dbReference type="InterPro" id="IPR023213">
    <property type="entry name" value="CAT-like_dom_sf"/>
</dbReference>
<dbReference type="STRING" id="1121400.SAMN02746065_11596"/>
<dbReference type="Pfam" id="PF00198">
    <property type="entry name" value="2-oxoacid_dh"/>
    <property type="match status" value="1"/>
</dbReference>
<dbReference type="Pfam" id="PF02817">
    <property type="entry name" value="E3_binding"/>
    <property type="match status" value="2"/>
</dbReference>
<evidence type="ECO:0000256" key="6">
    <source>
        <dbReference type="ARBA" id="ARBA00023315"/>
    </source>
</evidence>
<dbReference type="OrthoDB" id="9805770at2"/>
<dbReference type="AlphaFoldDB" id="A0A1W2D5P2"/>
<evidence type="ECO:0000256" key="4">
    <source>
        <dbReference type="ARBA" id="ARBA00022679"/>
    </source>
</evidence>
<name>A0A1W2D5P2_9BACT</name>
<dbReference type="PROSITE" id="PS50968">
    <property type="entry name" value="BIOTINYL_LIPOYL"/>
    <property type="match status" value="1"/>
</dbReference>
<feature type="domain" description="Peripheral subunit-binding (PSBD)" evidence="9">
    <location>
        <begin position="156"/>
        <end position="193"/>
    </location>
</feature>
<evidence type="ECO:0000259" key="8">
    <source>
        <dbReference type="PROSITE" id="PS50968"/>
    </source>
</evidence>
<dbReference type="InterPro" id="IPR011053">
    <property type="entry name" value="Single_hybrid_motif"/>
</dbReference>
<accession>A0A1W2D5P2</accession>
<keyword evidence="5 7" id="KW-0450">Lipoyl</keyword>
<evidence type="ECO:0000256" key="5">
    <source>
        <dbReference type="ARBA" id="ARBA00022823"/>
    </source>
</evidence>
<evidence type="ECO:0000259" key="9">
    <source>
        <dbReference type="PROSITE" id="PS51826"/>
    </source>
</evidence>
<dbReference type="RefSeq" id="WP_084070069.1">
    <property type="nucleotide sequence ID" value="NZ_FWXY01000015.1"/>
</dbReference>
<comment type="cofactor">
    <cofactor evidence="1 7">
        <name>(R)-lipoate</name>
        <dbReference type="ChEBI" id="CHEBI:83088"/>
    </cofactor>
</comment>
<dbReference type="InterPro" id="IPR003016">
    <property type="entry name" value="2-oxoA_DH_lipoyl-BS"/>
</dbReference>
<protein>
    <recommendedName>
        <fullName evidence="7">Dihydrolipoamide acetyltransferase component of pyruvate dehydrogenase complex</fullName>
        <ecNumber evidence="7">2.3.1.-</ecNumber>
    </recommendedName>
</protein>
<comment type="subunit">
    <text evidence="3">Forms a 24-polypeptide structural core with octahedral symmetry.</text>
</comment>
<proteinExistence type="inferred from homology"/>
<dbReference type="InterPro" id="IPR000089">
    <property type="entry name" value="Biotin_lipoyl"/>
</dbReference>
<evidence type="ECO:0000256" key="2">
    <source>
        <dbReference type="ARBA" id="ARBA00007317"/>
    </source>
</evidence>
<evidence type="ECO:0000256" key="1">
    <source>
        <dbReference type="ARBA" id="ARBA00001938"/>
    </source>
</evidence>
<dbReference type="Gene3D" id="2.40.50.100">
    <property type="match status" value="1"/>
</dbReference>